<evidence type="ECO:0000313" key="2">
    <source>
        <dbReference type="EMBL" id="KAK1122275.1"/>
    </source>
</evidence>
<dbReference type="AlphaFoldDB" id="A0AA40FP50"/>
<dbReference type="Proteomes" id="UP001177670">
    <property type="component" value="Unassembled WGS sequence"/>
</dbReference>
<evidence type="ECO:0000313" key="3">
    <source>
        <dbReference type="Proteomes" id="UP001177670"/>
    </source>
</evidence>
<accession>A0AA40FP50</accession>
<dbReference type="InterPro" id="IPR000198">
    <property type="entry name" value="RhoGAP_dom"/>
</dbReference>
<organism evidence="2 3">
    <name type="scientific">Melipona bicolor</name>
    <dbReference type="NCBI Taxonomy" id="60889"/>
    <lineage>
        <taxon>Eukaryota</taxon>
        <taxon>Metazoa</taxon>
        <taxon>Ecdysozoa</taxon>
        <taxon>Arthropoda</taxon>
        <taxon>Hexapoda</taxon>
        <taxon>Insecta</taxon>
        <taxon>Pterygota</taxon>
        <taxon>Neoptera</taxon>
        <taxon>Endopterygota</taxon>
        <taxon>Hymenoptera</taxon>
        <taxon>Apocrita</taxon>
        <taxon>Aculeata</taxon>
        <taxon>Apoidea</taxon>
        <taxon>Anthophila</taxon>
        <taxon>Apidae</taxon>
        <taxon>Melipona</taxon>
    </lineage>
</organism>
<keyword evidence="3" id="KW-1185">Reference proteome</keyword>
<comment type="caution">
    <text evidence="2">The sequence shown here is derived from an EMBL/GenBank/DDBJ whole genome shotgun (WGS) entry which is preliminary data.</text>
</comment>
<name>A0AA40FP50_9HYME</name>
<feature type="domain" description="Rho-GAP" evidence="1">
    <location>
        <begin position="1"/>
        <end position="181"/>
    </location>
</feature>
<dbReference type="PROSITE" id="PS50238">
    <property type="entry name" value="RHOGAP"/>
    <property type="match status" value="1"/>
</dbReference>
<protein>
    <recommendedName>
        <fullName evidence="1">Rho-GAP domain-containing protein</fullName>
    </recommendedName>
</protein>
<reference evidence="2" key="1">
    <citation type="submission" date="2021-10" db="EMBL/GenBank/DDBJ databases">
        <title>Melipona bicolor Genome sequencing and assembly.</title>
        <authorList>
            <person name="Araujo N.S."/>
            <person name="Arias M.C."/>
        </authorList>
    </citation>
    <scope>NUCLEOTIDE SEQUENCE</scope>
    <source>
        <strain evidence="2">USP_2M_L1-L4_2017</strain>
        <tissue evidence="2">Whole body</tissue>
    </source>
</reference>
<evidence type="ECO:0000259" key="1">
    <source>
        <dbReference type="PROSITE" id="PS50238"/>
    </source>
</evidence>
<gene>
    <name evidence="2" type="ORF">K0M31_009498</name>
</gene>
<dbReference type="Gene3D" id="1.10.555.10">
    <property type="entry name" value="Rho GTPase activation protein"/>
    <property type="match status" value="1"/>
</dbReference>
<dbReference type="InterPro" id="IPR008936">
    <property type="entry name" value="Rho_GTPase_activation_prot"/>
</dbReference>
<proteinExistence type="predicted"/>
<dbReference type="SUPFAM" id="SSF48350">
    <property type="entry name" value="GTPase activation domain, GAP"/>
    <property type="match status" value="1"/>
</dbReference>
<dbReference type="GO" id="GO:0007165">
    <property type="term" value="P:signal transduction"/>
    <property type="evidence" value="ECO:0007669"/>
    <property type="project" value="InterPro"/>
</dbReference>
<sequence>MDLKVAAQNAALETVSTEEAVRALIRDNVTLSDKAKKRLQDYQMDLNHRSTAWQRLSMETDLDILSGLLFEWLETLKHPLLDVDSLSYIVVWSSKPQRCLEKLPGSNRYLLEYLLRFISRLRPMTQECQSLITKRFMAALTQQSIWMKSAFYPSSRNFQKLRRGTAAKLNEFFIRMMNLVEEVNTQEMEKPWTLKLDLVSGQLEEMETEPVDETSS</sequence>
<dbReference type="EMBL" id="JAHYIQ010000023">
    <property type="protein sequence ID" value="KAK1122275.1"/>
    <property type="molecule type" value="Genomic_DNA"/>
</dbReference>